<dbReference type="Proteomes" id="UP001524642">
    <property type="component" value="Unassembled WGS sequence"/>
</dbReference>
<dbReference type="RefSeq" id="WP_257717489.1">
    <property type="nucleotide sequence ID" value="NZ_JANJOU010000016.1"/>
</dbReference>
<organism evidence="3 4">
    <name type="scientific">Roseomonas populi</name>
    <dbReference type="NCBI Taxonomy" id="3121582"/>
    <lineage>
        <taxon>Bacteria</taxon>
        <taxon>Pseudomonadati</taxon>
        <taxon>Pseudomonadota</taxon>
        <taxon>Alphaproteobacteria</taxon>
        <taxon>Acetobacterales</taxon>
        <taxon>Roseomonadaceae</taxon>
        <taxon>Roseomonas</taxon>
    </lineage>
</organism>
<dbReference type="PANTHER" id="PTHR42928">
    <property type="entry name" value="TRICARBOXYLATE-BINDING PROTEIN"/>
    <property type="match status" value="1"/>
</dbReference>
<dbReference type="PIRSF" id="PIRSF017082">
    <property type="entry name" value="YflP"/>
    <property type="match status" value="1"/>
</dbReference>
<dbReference type="CDD" id="cd07012">
    <property type="entry name" value="PBP2_Bug_TTT"/>
    <property type="match status" value="1"/>
</dbReference>
<keyword evidence="4" id="KW-1185">Reference proteome</keyword>
<evidence type="ECO:0000256" key="2">
    <source>
        <dbReference type="SAM" id="SignalP"/>
    </source>
</evidence>
<protein>
    <submittedName>
        <fullName evidence="3">Tripartite tricarboxylate transporter substrate binding protein</fullName>
    </submittedName>
</protein>
<evidence type="ECO:0000313" key="4">
    <source>
        <dbReference type="Proteomes" id="UP001524642"/>
    </source>
</evidence>
<dbReference type="InterPro" id="IPR042100">
    <property type="entry name" value="Bug_dom1"/>
</dbReference>
<feature type="chain" id="PRO_5045681145" evidence="2">
    <location>
        <begin position="27"/>
        <end position="326"/>
    </location>
</feature>
<feature type="signal peptide" evidence="2">
    <location>
        <begin position="1"/>
        <end position="26"/>
    </location>
</feature>
<gene>
    <name evidence="3" type="ORF">NRP21_17350</name>
</gene>
<comment type="caution">
    <text evidence="3">The sequence shown here is derived from an EMBL/GenBank/DDBJ whole genome shotgun (WGS) entry which is preliminary data.</text>
</comment>
<name>A0ABT1XA18_9PROT</name>
<dbReference type="Pfam" id="PF03401">
    <property type="entry name" value="TctC"/>
    <property type="match status" value="1"/>
</dbReference>
<evidence type="ECO:0000313" key="3">
    <source>
        <dbReference type="EMBL" id="MCR0983824.1"/>
    </source>
</evidence>
<dbReference type="SUPFAM" id="SSF53850">
    <property type="entry name" value="Periplasmic binding protein-like II"/>
    <property type="match status" value="1"/>
</dbReference>
<accession>A0ABT1XA18</accession>
<dbReference type="InterPro" id="IPR005064">
    <property type="entry name" value="BUG"/>
</dbReference>
<evidence type="ECO:0000256" key="1">
    <source>
        <dbReference type="ARBA" id="ARBA00006987"/>
    </source>
</evidence>
<dbReference type="Gene3D" id="3.40.190.10">
    <property type="entry name" value="Periplasmic binding protein-like II"/>
    <property type="match status" value="1"/>
</dbReference>
<dbReference type="PANTHER" id="PTHR42928:SF5">
    <property type="entry name" value="BLR1237 PROTEIN"/>
    <property type="match status" value="1"/>
</dbReference>
<dbReference type="Gene3D" id="3.40.190.150">
    <property type="entry name" value="Bordetella uptake gene, domain 1"/>
    <property type="match status" value="1"/>
</dbReference>
<reference evidence="3 4" key="1">
    <citation type="submission" date="2022-06" db="EMBL/GenBank/DDBJ databases">
        <title>Roseomonas CN29.</title>
        <authorList>
            <person name="Cheng Y."/>
            <person name="He X."/>
        </authorList>
    </citation>
    <scope>NUCLEOTIDE SEQUENCE [LARGE SCALE GENOMIC DNA]</scope>
    <source>
        <strain evidence="3 4">CN29</strain>
    </source>
</reference>
<comment type="similarity">
    <text evidence="1">Belongs to the UPF0065 (bug) family.</text>
</comment>
<dbReference type="EMBL" id="JANJOU010000016">
    <property type="protein sequence ID" value="MCR0983824.1"/>
    <property type="molecule type" value="Genomic_DNA"/>
</dbReference>
<sequence length="326" mass="33683">MRRRTFLAGPALAAPVLTTLARPALAQAFPARPLRMIVPFGPGGISDLVARIVAEATSPILGQPVVVENRTGAGGNIAAEAAARAQPDGYTVLFCSIGMLAVNPVLYRRLPFDPAKDFSFVAPLADTPHILVVRPGLLPDGAGLREFIALARSEPRRLTWSTAGAGSSPHQTLALLQFLGGAELTAVHYRSGAAGVQAVLAGEVSATAEATPVVVEHIRAGTLRALVAAVRERLALLPETPGAAEAGMPGLVNGSSAGIVLPRATPEPVRAVLEDAFTRAMASSEIRVKLAAQGTVPLGGGAATFAEAVTKEGERWRRVLAGMTLD</sequence>
<keyword evidence="2" id="KW-0732">Signal</keyword>
<proteinExistence type="inferred from homology"/>